<comment type="subcellular location">
    <subcellularLocation>
        <location evidence="1">Endosome</location>
    </subcellularLocation>
</comment>
<sequence>MYSGNQPAIRSPVLDSDAPPPPPPKPSSHETSRRGTPQLSSPSFFRPLQQSSQSLDDDRYYQSDSQAQCTIPGIGMPVPVHDSGAQISALSEPPSVEDGWLPDIVNDKSYCSNNSYSDYLLQRKRLILVCLLPVGSNERTVELQSMLPNPSLLSALSTIHPSYATSQQQVFSLLESNKALTMHLLELQSCLERLRASTESLLLTHQSLEVSWRKKQAEMDIALAPWSPKALYQRLVAAVAEQEAVCQAVEESFLEGDREHGRASDREVTDWVRRVRAEAAKLESRREARARWDEGRVGGWR</sequence>
<comment type="caution">
    <text evidence="9">The sequence shown here is derived from an EMBL/GenBank/DDBJ whole genome shotgun (WGS) entry which is preliminary data.</text>
</comment>
<dbReference type="PANTHER" id="PTHR13678">
    <property type="entry name" value="VACUOLAR PROTEIN SORTING-ASSOCIATED PROTEIN 37"/>
    <property type="match status" value="1"/>
</dbReference>
<evidence type="ECO:0000313" key="9">
    <source>
        <dbReference type="EMBL" id="OXV05652.1"/>
    </source>
</evidence>
<feature type="region of interest" description="Disordered" evidence="7">
    <location>
        <begin position="1"/>
        <end position="64"/>
    </location>
</feature>
<keyword evidence="4" id="KW-0967">Endosome</keyword>
<keyword evidence="5 6" id="KW-0653">Protein transport</keyword>
<name>A0A232LNF4_9EURO</name>
<dbReference type="GO" id="GO:0000813">
    <property type="term" value="C:ESCRT I complex"/>
    <property type="evidence" value="ECO:0007669"/>
    <property type="project" value="UniProtKB-ARBA"/>
</dbReference>
<evidence type="ECO:0000256" key="6">
    <source>
        <dbReference type="PROSITE-ProRule" id="PRU00646"/>
    </source>
</evidence>
<dbReference type="InterPro" id="IPR009851">
    <property type="entry name" value="Mod_r"/>
</dbReference>
<feature type="domain" description="VPS37 C-terminal" evidence="8">
    <location>
        <begin position="209"/>
        <end position="301"/>
    </location>
</feature>
<reference evidence="9 10" key="1">
    <citation type="journal article" date="2015" name="Environ. Microbiol.">
        <title>Metagenome sequence of Elaphomyces granulatus from sporocarp tissue reveals Ascomycota ectomycorrhizal fingerprints of genome expansion and a Proteobacteria-rich microbiome.</title>
        <authorList>
            <person name="Quandt C.A."/>
            <person name="Kohler A."/>
            <person name="Hesse C.N."/>
            <person name="Sharpton T.J."/>
            <person name="Martin F."/>
            <person name="Spatafora J.W."/>
        </authorList>
    </citation>
    <scope>NUCLEOTIDE SEQUENCE [LARGE SCALE GENOMIC DNA]</scope>
    <source>
        <strain evidence="9 10">OSC145934</strain>
    </source>
</reference>
<accession>A0A232LNF4</accession>
<evidence type="ECO:0000256" key="2">
    <source>
        <dbReference type="ARBA" id="ARBA00007617"/>
    </source>
</evidence>
<dbReference type="GO" id="GO:0006612">
    <property type="term" value="P:protein targeting to membrane"/>
    <property type="evidence" value="ECO:0007669"/>
    <property type="project" value="TreeGrafter"/>
</dbReference>
<evidence type="ECO:0000259" key="8">
    <source>
        <dbReference type="PROSITE" id="PS51314"/>
    </source>
</evidence>
<organism evidence="9 10">
    <name type="scientific">Elaphomyces granulatus</name>
    <dbReference type="NCBI Taxonomy" id="519963"/>
    <lineage>
        <taxon>Eukaryota</taxon>
        <taxon>Fungi</taxon>
        <taxon>Dikarya</taxon>
        <taxon>Ascomycota</taxon>
        <taxon>Pezizomycotina</taxon>
        <taxon>Eurotiomycetes</taxon>
        <taxon>Eurotiomycetidae</taxon>
        <taxon>Eurotiales</taxon>
        <taxon>Elaphomycetaceae</taxon>
        <taxon>Elaphomyces</taxon>
    </lineage>
</organism>
<evidence type="ECO:0000256" key="4">
    <source>
        <dbReference type="ARBA" id="ARBA00022753"/>
    </source>
</evidence>
<dbReference type="OrthoDB" id="10260857at2759"/>
<dbReference type="Proteomes" id="UP000243515">
    <property type="component" value="Unassembled WGS sequence"/>
</dbReference>
<dbReference type="GO" id="GO:0043162">
    <property type="term" value="P:ubiquitin-dependent protein catabolic process via the multivesicular body sorting pathway"/>
    <property type="evidence" value="ECO:0007669"/>
    <property type="project" value="UniProtKB-ARBA"/>
</dbReference>
<comment type="similarity">
    <text evidence="2">Belongs to the VPS37 family.</text>
</comment>
<dbReference type="PROSITE" id="PS51314">
    <property type="entry name" value="VPS37_C"/>
    <property type="match status" value="1"/>
</dbReference>
<keyword evidence="3 6" id="KW-0813">Transport</keyword>
<evidence type="ECO:0000256" key="1">
    <source>
        <dbReference type="ARBA" id="ARBA00004177"/>
    </source>
</evidence>
<protein>
    <recommendedName>
        <fullName evidence="8">VPS37 C-terminal domain-containing protein</fullName>
    </recommendedName>
</protein>
<dbReference type="AlphaFoldDB" id="A0A232LNF4"/>
<dbReference type="InterPro" id="IPR037202">
    <property type="entry name" value="ESCRT_assembly_dom"/>
</dbReference>
<feature type="compositionally biased region" description="Polar residues" evidence="7">
    <location>
        <begin position="34"/>
        <end position="54"/>
    </location>
</feature>
<dbReference type="GO" id="GO:0006623">
    <property type="term" value="P:protein targeting to vacuole"/>
    <property type="evidence" value="ECO:0007669"/>
    <property type="project" value="TreeGrafter"/>
</dbReference>
<dbReference type="SUPFAM" id="SSF140111">
    <property type="entry name" value="Endosomal sorting complex assembly domain"/>
    <property type="match status" value="1"/>
</dbReference>
<dbReference type="Pfam" id="PF07200">
    <property type="entry name" value="Mod_r"/>
    <property type="match status" value="1"/>
</dbReference>
<evidence type="ECO:0000313" key="10">
    <source>
        <dbReference type="Proteomes" id="UP000243515"/>
    </source>
</evidence>
<evidence type="ECO:0000256" key="3">
    <source>
        <dbReference type="ARBA" id="ARBA00022448"/>
    </source>
</evidence>
<gene>
    <name evidence="9" type="ORF">Egran_06580</name>
</gene>
<keyword evidence="10" id="KW-1185">Reference proteome</keyword>
<dbReference type="PANTHER" id="PTHR13678:SF2">
    <property type="entry name" value="VACUOLAR PROTEIN SORTING-ASSOCIATED PROTEIN 37A"/>
    <property type="match status" value="1"/>
</dbReference>
<evidence type="ECO:0000256" key="5">
    <source>
        <dbReference type="ARBA" id="ARBA00022927"/>
    </source>
</evidence>
<proteinExistence type="inferred from homology"/>
<dbReference type="EMBL" id="NPHW01006628">
    <property type="protein sequence ID" value="OXV05652.1"/>
    <property type="molecule type" value="Genomic_DNA"/>
</dbReference>
<evidence type="ECO:0000256" key="7">
    <source>
        <dbReference type="SAM" id="MobiDB-lite"/>
    </source>
</evidence>